<gene>
    <name evidence="2" type="ORF">ACF1HC_39675</name>
</gene>
<evidence type="ECO:0000313" key="3">
    <source>
        <dbReference type="Proteomes" id="UP001603418"/>
    </source>
</evidence>
<sequence length="267" mass="28416">MNARPTMTTPWPPRRTAHRPLAPRVAAPREPVDPARIGRRVVRRRAKGMDAAAAAALEDARFDARQASQHEDLAADERRRAELAEWERIDQLLAAAAPGTVYDPDTDDVVQAELATEAAAAAEREAAVREAQRIAARADELQALRELGMLEQAEPREGDEAVREELTRRAGWYVQADVDAWLARALAAHRGHYADPAAREAAAGLLPQPVLAHAALLSALARLVPAAAPGELAVAARLAAADPEATAGLAALLTRAAEPGDPTGSRA</sequence>
<dbReference type="RefSeq" id="WP_244405981.1">
    <property type="nucleotide sequence ID" value="NZ_JBICBM010000034.1"/>
</dbReference>
<dbReference type="EMBL" id="JBICBM010000034">
    <property type="protein sequence ID" value="MFF9887635.1"/>
    <property type="molecule type" value="Genomic_DNA"/>
</dbReference>
<keyword evidence="3" id="KW-1185">Reference proteome</keyword>
<name>A0ABW6Z907_9ACTN</name>
<evidence type="ECO:0000313" key="2">
    <source>
        <dbReference type="EMBL" id="MFF9887635.1"/>
    </source>
</evidence>
<feature type="region of interest" description="Disordered" evidence="1">
    <location>
        <begin position="1"/>
        <end position="32"/>
    </location>
</feature>
<reference evidence="2 3" key="1">
    <citation type="submission" date="2024-10" db="EMBL/GenBank/DDBJ databases">
        <title>The Natural Products Discovery Center: Release of the First 8490 Sequenced Strains for Exploring Actinobacteria Biosynthetic Diversity.</title>
        <authorList>
            <person name="Kalkreuter E."/>
            <person name="Kautsar S.A."/>
            <person name="Yang D."/>
            <person name="Bader C.D."/>
            <person name="Teijaro C.N."/>
            <person name="Fluegel L."/>
            <person name="Davis C.M."/>
            <person name="Simpson J.R."/>
            <person name="Lauterbach L."/>
            <person name="Steele A.D."/>
            <person name="Gui C."/>
            <person name="Meng S."/>
            <person name="Li G."/>
            <person name="Viehrig K."/>
            <person name="Ye F."/>
            <person name="Su P."/>
            <person name="Kiefer A.F."/>
            <person name="Nichols A."/>
            <person name="Cepeda A.J."/>
            <person name="Yan W."/>
            <person name="Fan B."/>
            <person name="Jiang Y."/>
            <person name="Adhikari A."/>
            <person name="Zheng C.-J."/>
            <person name="Schuster L."/>
            <person name="Cowan T.M."/>
            <person name="Smanski M.J."/>
            <person name="Chevrette M.G."/>
            <person name="De Carvalho L.P.S."/>
            <person name="Shen B."/>
        </authorList>
    </citation>
    <scope>NUCLEOTIDE SEQUENCE [LARGE SCALE GENOMIC DNA]</scope>
    <source>
        <strain evidence="2 3">NPDC013366</strain>
    </source>
</reference>
<dbReference type="Proteomes" id="UP001603418">
    <property type="component" value="Unassembled WGS sequence"/>
</dbReference>
<organism evidence="2 3">
    <name type="scientific">Streptomyces eurythermus</name>
    <dbReference type="NCBI Taxonomy" id="42237"/>
    <lineage>
        <taxon>Bacteria</taxon>
        <taxon>Bacillati</taxon>
        <taxon>Actinomycetota</taxon>
        <taxon>Actinomycetes</taxon>
        <taxon>Kitasatosporales</taxon>
        <taxon>Streptomycetaceae</taxon>
        <taxon>Streptomyces</taxon>
    </lineage>
</organism>
<evidence type="ECO:0000256" key="1">
    <source>
        <dbReference type="SAM" id="MobiDB-lite"/>
    </source>
</evidence>
<protein>
    <submittedName>
        <fullName evidence="2">Uncharacterized protein</fullName>
    </submittedName>
</protein>
<comment type="caution">
    <text evidence="2">The sequence shown here is derived from an EMBL/GenBank/DDBJ whole genome shotgun (WGS) entry which is preliminary data.</text>
</comment>
<proteinExistence type="predicted"/>
<accession>A0ABW6Z907</accession>